<dbReference type="RefSeq" id="XP_026747909.1">
    <property type="nucleotide sequence ID" value="XM_026892108.1"/>
</dbReference>
<evidence type="ECO:0000256" key="1">
    <source>
        <dbReference type="SAM" id="MobiDB-lite"/>
    </source>
</evidence>
<dbReference type="GeneID" id="113508925"/>
<dbReference type="AlphaFoldDB" id="A0A7E5X5A1"/>
<feature type="region of interest" description="Disordered" evidence="1">
    <location>
        <begin position="213"/>
        <end position="242"/>
    </location>
</feature>
<gene>
    <name evidence="4" type="primary">LOC113508925</name>
</gene>
<dbReference type="InParanoid" id="A0A7E5X5A1"/>
<dbReference type="Proteomes" id="UP000322000">
    <property type="component" value="Chromosome 3"/>
</dbReference>
<evidence type="ECO:0000256" key="2">
    <source>
        <dbReference type="SAM" id="SignalP"/>
    </source>
</evidence>
<dbReference type="KEGG" id="tnl:113508925"/>
<evidence type="ECO:0000313" key="3">
    <source>
        <dbReference type="Proteomes" id="UP000322000"/>
    </source>
</evidence>
<dbReference type="OrthoDB" id="7432123at2759"/>
<proteinExistence type="predicted"/>
<keyword evidence="2" id="KW-0732">Signal</keyword>
<accession>A0A7E5X5A1</accession>
<feature type="signal peptide" evidence="2">
    <location>
        <begin position="1"/>
        <end position="26"/>
    </location>
</feature>
<feature type="compositionally biased region" description="Low complexity" evidence="1">
    <location>
        <begin position="213"/>
        <end position="235"/>
    </location>
</feature>
<name>A0A7E5X5A1_TRINI</name>
<organism evidence="3 4">
    <name type="scientific">Trichoplusia ni</name>
    <name type="common">Cabbage looper</name>
    <dbReference type="NCBI Taxonomy" id="7111"/>
    <lineage>
        <taxon>Eukaryota</taxon>
        <taxon>Metazoa</taxon>
        <taxon>Ecdysozoa</taxon>
        <taxon>Arthropoda</taxon>
        <taxon>Hexapoda</taxon>
        <taxon>Insecta</taxon>
        <taxon>Pterygota</taxon>
        <taxon>Neoptera</taxon>
        <taxon>Endopterygota</taxon>
        <taxon>Lepidoptera</taxon>
        <taxon>Glossata</taxon>
        <taxon>Ditrysia</taxon>
        <taxon>Noctuoidea</taxon>
        <taxon>Noctuidae</taxon>
        <taxon>Plusiinae</taxon>
        <taxon>Trichoplusia</taxon>
    </lineage>
</organism>
<keyword evidence="3" id="KW-1185">Reference proteome</keyword>
<reference evidence="4" key="1">
    <citation type="submission" date="2025-08" db="UniProtKB">
        <authorList>
            <consortium name="RefSeq"/>
        </authorList>
    </citation>
    <scope>IDENTIFICATION</scope>
</reference>
<sequence>MKICLQRPSIRLAVVAALYLVTGSEAGVEIRRAGWLDRVVAYHKEKFIKDVEKFAPVNINVTLTKAPPDFVDSQEWDYNSVIRLLALIRESETPVHVRRELRRMLKPTRRIMMSVKESMKFFPSLSKLESNSFYYDIEYYDSEELPPPPRVPEDEVVVVVSNPVEARLPSARISVKLLREILLARAIAARAMPSTEKSTIPWIPMNKTNAAATSAAAPSAAAPSAADPSAGGSTTDATDNTT</sequence>
<evidence type="ECO:0000313" key="4">
    <source>
        <dbReference type="RefSeq" id="XP_026747909.1"/>
    </source>
</evidence>
<protein>
    <submittedName>
        <fullName evidence="4">Uncharacterized protein LOC113508925</fullName>
    </submittedName>
</protein>
<feature type="chain" id="PRO_5028873029" evidence="2">
    <location>
        <begin position="27"/>
        <end position="242"/>
    </location>
</feature>